<sequence>MCAQPGRPLSPRPPWGAACAPVVTRRLLHAGLLRCMFTSASPNAPQLWGAQFRGGRCYRPQSSRRLPAFLSRQAPQSLQLNAFPVAKATPAHAHSGRDCALGTPETGPATAPPSARARAAAEASETGAVAARKTTTPCRYRAPSPWVPSRGPSAPNPFSVPAAPAGRSARPLSALTTPPRPRAPSAPTCPKARNLCPSLP</sequence>
<feature type="region of interest" description="Disordered" evidence="1">
    <location>
        <begin position="94"/>
        <end position="113"/>
    </location>
</feature>
<evidence type="ECO:0000256" key="1">
    <source>
        <dbReference type="SAM" id="MobiDB-lite"/>
    </source>
</evidence>
<accession>A0ABQ9TLA8</accession>
<name>A0ABQ9TLA8_SAGOE</name>
<feature type="region of interest" description="Disordered" evidence="1">
    <location>
        <begin position="124"/>
        <end position="200"/>
    </location>
</feature>
<evidence type="ECO:0000313" key="3">
    <source>
        <dbReference type="Proteomes" id="UP001266305"/>
    </source>
</evidence>
<gene>
    <name evidence="2" type="ORF">P7K49_036846</name>
</gene>
<proteinExistence type="predicted"/>
<organism evidence="2 3">
    <name type="scientific">Saguinus oedipus</name>
    <name type="common">Cotton-top tamarin</name>
    <name type="synonym">Oedipomidas oedipus</name>
    <dbReference type="NCBI Taxonomy" id="9490"/>
    <lineage>
        <taxon>Eukaryota</taxon>
        <taxon>Metazoa</taxon>
        <taxon>Chordata</taxon>
        <taxon>Craniata</taxon>
        <taxon>Vertebrata</taxon>
        <taxon>Euteleostomi</taxon>
        <taxon>Mammalia</taxon>
        <taxon>Eutheria</taxon>
        <taxon>Euarchontoglires</taxon>
        <taxon>Primates</taxon>
        <taxon>Haplorrhini</taxon>
        <taxon>Platyrrhini</taxon>
        <taxon>Cebidae</taxon>
        <taxon>Callitrichinae</taxon>
        <taxon>Saguinus</taxon>
    </lineage>
</organism>
<keyword evidence="3" id="KW-1185">Reference proteome</keyword>
<feature type="compositionally biased region" description="Low complexity" evidence="1">
    <location>
        <begin position="100"/>
        <end position="113"/>
    </location>
</feature>
<comment type="caution">
    <text evidence="2">The sequence shown here is derived from an EMBL/GenBank/DDBJ whole genome shotgun (WGS) entry which is preliminary data.</text>
</comment>
<evidence type="ECO:0000313" key="2">
    <source>
        <dbReference type="EMBL" id="KAK2085546.1"/>
    </source>
</evidence>
<protein>
    <submittedName>
        <fullName evidence="2">Uncharacterized protein</fullName>
    </submittedName>
</protein>
<dbReference type="Proteomes" id="UP001266305">
    <property type="component" value="Unassembled WGS sequence"/>
</dbReference>
<dbReference type="EMBL" id="JASSZA010000021">
    <property type="protein sequence ID" value="KAK2085546.1"/>
    <property type="molecule type" value="Genomic_DNA"/>
</dbReference>
<reference evidence="2 3" key="1">
    <citation type="submission" date="2023-05" db="EMBL/GenBank/DDBJ databases">
        <title>B98-5 Cell Line De Novo Hybrid Assembly: An Optical Mapping Approach.</title>
        <authorList>
            <person name="Kananen K."/>
            <person name="Auerbach J.A."/>
            <person name="Kautto E."/>
            <person name="Blachly J.S."/>
        </authorList>
    </citation>
    <scope>NUCLEOTIDE SEQUENCE [LARGE SCALE GENOMIC DNA]</scope>
    <source>
        <strain evidence="2">B95-8</strain>
        <tissue evidence="2">Cell line</tissue>
    </source>
</reference>